<dbReference type="Proteomes" id="UP001501161">
    <property type="component" value="Unassembled WGS sequence"/>
</dbReference>
<dbReference type="Pfam" id="PF01841">
    <property type="entry name" value="Transglut_core"/>
    <property type="match status" value="1"/>
</dbReference>
<feature type="transmembrane region" description="Helical" evidence="2">
    <location>
        <begin position="12"/>
        <end position="29"/>
    </location>
</feature>
<keyword evidence="2" id="KW-0472">Membrane</keyword>
<comment type="caution">
    <text evidence="5">The sequence shown here is derived from an EMBL/GenBank/DDBJ whole genome shotgun (WGS) entry which is preliminary data.</text>
</comment>
<feature type="transmembrane region" description="Helical" evidence="2">
    <location>
        <begin position="124"/>
        <end position="146"/>
    </location>
</feature>
<dbReference type="InterPro" id="IPR021878">
    <property type="entry name" value="TgpA_N"/>
</dbReference>
<dbReference type="SUPFAM" id="SSF54001">
    <property type="entry name" value="Cysteine proteinases"/>
    <property type="match status" value="1"/>
</dbReference>
<dbReference type="InterPro" id="IPR002931">
    <property type="entry name" value="Transglutaminase-like"/>
</dbReference>
<accession>A0ABP5IFK9</accession>
<feature type="region of interest" description="Disordered" evidence="1">
    <location>
        <begin position="755"/>
        <end position="774"/>
    </location>
</feature>
<evidence type="ECO:0000259" key="3">
    <source>
        <dbReference type="Pfam" id="PF01841"/>
    </source>
</evidence>
<feature type="compositionally biased region" description="Basic and acidic residues" evidence="1">
    <location>
        <begin position="578"/>
        <end position="588"/>
    </location>
</feature>
<reference evidence="6" key="1">
    <citation type="journal article" date="2019" name="Int. J. Syst. Evol. Microbiol.">
        <title>The Global Catalogue of Microorganisms (GCM) 10K type strain sequencing project: providing services to taxonomists for standard genome sequencing and annotation.</title>
        <authorList>
            <consortium name="The Broad Institute Genomics Platform"/>
            <consortium name="The Broad Institute Genome Sequencing Center for Infectious Disease"/>
            <person name="Wu L."/>
            <person name="Ma J."/>
        </authorList>
    </citation>
    <scope>NUCLEOTIDE SEQUENCE [LARGE SCALE GENOMIC DNA]</scope>
    <source>
        <strain evidence="6">JCM 13813</strain>
    </source>
</reference>
<feature type="domain" description="Transglutaminase-like" evidence="3">
    <location>
        <begin position="440"/>
        <end position="545"/>
    </location>
</feature>
<gene>
    <name evidence="5" type="ORF">GCM10009726_09270</name>
</gene>
<feature type="transmembrane region" description="Helical" evidence="2">
    <location>
        <begin position="153"/>
        <end position="172"/>
    </location>
</feature>
<dbReference type="RefSeq" id="WP_231251965.1">
    <property type="nucleotide sequence ID" value="NZ_BAAAMQ010000008.1"/>
</dbReference>
<evidence type="ECO:0000256" key="2">
    <source>
        <dbReference type="SAM" id="Phobius"/>
    </source>
</evidence>
<feature type="domain" description="Protein-glutamine gamma-glutamyltransferase TgpA N-terminal" evidence="4">
    <location>
        <begin position="25"/>
        <end position="407"/>
    </location>
</feature>
<feature type="region of interest" description="Disordered" evidence="1">
    <location>
        <begin position="575"/>
        <end position="612"/>
    </location>
</feature>
<dbReference type="Pfam" id="PF11992">
    <property type="entry name" value="TgpA_N"/>
    <property type="match status" value="1"/>
</dbReference>
<evidence type="ECO:0000313" key="5">
    <source>
        <dbReference type="EMBL" id="GAA2099645.1"/>
    </source>
</evidence>
<keyword evidence="2" id="KW-0812">Transmembrane</keyword>
<keyword evidence="6" id="KW-1185">Reference proteome</keyword>
<sequence length="774" mass="83064">MTTAERAPEHRPTSWADVVAPVVLVLVVLTALEGSYSDRSYLVVGGLGAVMATALATVAWTQGRSRSELVLTLLVLFAPLGALVSRHEGDLVTVPGPDSMSAVLTGAVTGPGELLSTIPPADAAGAPLVLTFILGYVLAGSCAALALFSRRPVLPLLPVLLGLVLTTLLGVQDPGLDGVRLLVLAATAIAWSSSRGHRTGPTTVRNAGAVRSAVALVVAGGVAALLGTVIEPPAPAADDQRWVLRGQVGAGEDVSRLDNPLSRFRSFTRQLPGTPGNVFNETLLKVSGLPRDTPLRFVTLDVYDGTTWSPGNRTVEGRSDSLFLRIGQEVGAPLRGRPATVEVRVRRAYEGSSWLPLAGQLTSLEFTYLDGRAQREDVRYNPATLTAMVRGGLVRRDDYSFTAVLPPSELRVAMVPYRRGRSQPEGRFLDDALAPWRQASLTPMQRVFSVADYLRTNGRYSDGAESWEQRFTAGHDAARLGAGFFEAEQMVGDHEQYAALLALAANRLGVPARVVVGAVPGKDGLVRGSDVTTWVEVRVADGSWRVLPAELYLSTRAPRRTDPPKQDPGAFVVAEEEAAQKEKEKDPRAQPPTAEPERKTLPTSEEPEDSRVPRVMAGVLAALLLIGAVPAAKWWRRRRRRTSGSPADRVAGAWQELLDLVVDLGHHVPAGAPRPMQAAVLGRGVDLARMADGVFALVPPSEDEASRAWQVVVRERRDLLTQHGVRGRLRAWWGPASLRGSVRKAVRRAFSAPTHDAVPTVTPEQESAGEFVGR</sequence>
<protein>
    <recommendedName>
        <fullName evidence="7">Transglutaminase-like domain-containing protein</fullName>
    </recommendedName>
</protein>
<feature type="transmembrane region" description="Helical" evidence="2">
    <location>
        <begin position="68"/>
        <end position="85"/>
    </location>
</feature>
<keyword evidence="2" id="KW-1133">Transmembrane helix</keyword>
<proteinExistence type="predicted"/>
<name>A0ABP5IFK9_9ACTN</name>
<evidence type="ECO:0000259" key="4">
    <source>
        <dbReference type="Pfam" id="PF11992"/>
    </source>
</evidence>
<evidence type="ECO:0000256" key="1">
    <source>
        <dbReference type="SAM" id="MobiDB-lite"/>
    </source>
</evidence>
<evidence type="ECO:0008006" key="7">
    <source>
        <dbReference type="Google" id="ProtNLM"/>
    </source>
</evidence>
<dbReference type="EMBL" id="BAAAMQ010000008">
    <property type="protein sequence ID" value="GAA2099645.1"/>
    <property type="molecule type" value="Genomic_DNA"/>
</dbReference>
<feature type="transmembrane region" description="Helical" evidence="2">
    <location>
        <begin position="178"/>
        <end position="196"/>
    </location>
</feature>
<feature type="transmembrane region" description="Helical" evidence="2">
    <location>
        <begin position="41"/>
        <end position="61"/>
    </location>
</feature>
<organism evidence="5 6">
    <name type="scientific">Nocardioides furvisabuli</name>
    <dbReference type="NCBI Taxonomy" id="375542"/>
    <lineage>
        <taxon>Bacteria</taxon>
        <taxon>Bacillati</taxon>
        <taxon>Actinomycetota</taxon>
        <taxon>Actinomycetes</taxon>
        <taxon>Propionibacteriales</taxon>
        <taxon>Nocardioidaceae</taxon>
        <taxon>Nocardioides</taxon>
    </lineage>
</organism>
<feature type="transmembrane region" description="Helical" evidence="2">
    <location>
        <begin position="208"/>
        <end position="230"/>
    </location>
</feature>
<evidence type="ECO:0000313" key="6">
    <source>
        <dbReference type="Proteomes" id="UP001501161"/>
    </source>
</evidence>
<dbReference type="InterPro" id="IPR038765">
    <property type="entry name" value="Papain-like_cys_pep_sf"/>
</dbReference>